<dbReference type="InParanoid" id="A0A409Y927"/>
<dbReference type="PANTHER" id="PTHR43976:SF16">
    <property type="entry name" value="SHORT-CHAIN DEHYDROGENASE_REDUCTASE FAMILY PROTEIN"/>
    <property type="match status" value="1"/>
</dbReference>
<dbReference type="PANTHER" id="PTHR43976">
    <property type="entry name" value="SHORT CHAIN DEHYDROGENASE"/>
    <property type="match status" value="1"/>
</dbReference>
<dbReference type="InterPro" id="IPR051911">
    <property type="entry name" value="SDR_oxidoreductase"/>
</dbReference>
<dbReference type="Gene3D" id="3.40.50.720">
    <property type="entry name" value="NAD(P)-binding Rossmann-like Domain"/>
    <property type="match status" value="1"/>
</dbReference>
<evidence type="ECO:0000256" key="1">
    <source>
        <dbReference type="ARBA" id="ARBA00006484"/>
    </source>
</evidence>
<dbReference type="InterPro" id="IPR036291">
    <property type="entry name" value="NAD(P)-bd_dom_sf"/>
</dbReference>
<accession>A0A409Y927</accession>
<comment type="similarity">
    <text evidence="1">Belongs to the short-chain dehydrogenases/reductases (SDR) family.</text>
</comment>
<evidence type="ECO:0000256" key="2">
    <source>
        <dbReference type="ARBA" id="ARBA00022857"/>
    </source>
</evidence>
<dbReference type="SUPFAM" id="SSF51735">
    <property type="entry name" value="NAD(P)-binding Rossmann-fold domains"/>
    <property type="match status" value="1"/>
</dbReference>
<dbReference type="Pfam" id="PF00106">
    <property type="entry name" value="adh_short"/>
    <property type="match status" value="1"/>
</dbReference>
<dbReference type="InterPro" id="IPR002347">
    <property type="entry name" value="SDR_fam"/>
</dbReference>
<dbReference type="GO" id="GO:0016491">
    <property type="term" value="F:oxidoreductase activity"/>
    <property type="evidence" value="ECO:0007669"/>
    <property type="project" value="UniProtKB-KW"/>
</dbReference>
<gene>
    <name evidence="4" type="ORF">CVT24_005270</name>
</gene>
<protein>
    <submittedName>
        <fullName evidence="4">Uncharacterized protein</fullName>
    </submittedName>
</protein>
<evidence type="ECO:0000313" key="5">
    <source>
        <dbReference type="Proteomes" id="UP000284842"/>
    </source>
</evidence>
<name>A0A409Y927_9AGAR</name>
<dbReference type="OrthoDB" id="1274115at2759"/>
<dbReference type="InterPro" id="IPR020904">
    <property type="entry name" value="Sc_DH/Rdtase_CS"/>
</dbReference>
<evidence type="ECO:0000256" key="3">
    <source>
        <dbReference type="ARBA" id="ARBA00023002"/>
    </source>
</evidence>
<dbReference type="AlphaFoldDB" id="A0A409Y927"/>
<dbReference type="PROSITE" id="PS00061">
    <property type="entry name" value="ADH_SHORT"/>
    <property type="match status" value="1"/>
</dbReference>
<proteinExistence type="inferred from homology"/>
<organism evidence="4 5">
    <name type="scientific">Panaeolus cyanescens</name>
    <dbReference type="NCBI Taxonomy" id="181874"/>
    <lineage>
        <taxon>Eukaryota</taxon>
        <taxon>Fungi</taxon>
        <taxon>Dikarya</taxon>
        <taxon>Basidiomycota</taxon>
        <taxon>Agaricomycotina</taxon>
        <taxon>Agaricomycetes</taxon>
        <taxon>Agaricomycetidae</taxon>
        <taxon>Agaricales</taxon>
        <taxon>Agaricineae</taxon>
        <taxon>Galeropsidaceae</taxon>
        <taxon>Panaeolus</taxon>
    </lineage>
</organism>
<keyword evidence="3" id="KW-0560">Oxidoreductase</keyword>
<reference evidence="4 5" key="1">
    <citation type="journal article" date="2018" name="Evol. Lett.">
        <title>Horizontal gene cluster transfer increased hallucinogenic mushroom diversity.</title>
        <authorList>
            <person name="Reynolds H.T."/>
            <person name="Vijayakumar V."/>
            <person name="Gluck-Thaler E."/>
            <person name="Korotkin H.B."/>
            <person name="Matheny P.B."/>
            <person name="Slot J.C."/>
        </authorList>
    </citation>
    <scope>NUCLEOTIDE SEQUENCE [LARGE SCALE GENOMIC DNA]</scope>
    <source>
        <strain evidence="4 5">2629</strain>
    </source>
</reference>
<keyword evidence="5" id="KW-1185">Reference proteome</keyword>
<dbReference type="Proteomes" id="UP000284842">
    <property type="component" value="Unassembled WGS sequence"/>
</dbReference>
<comment type="caution">
    <text evidence="4">The sequence shown here is derived from an EMBL/GenBank/DDBJ whole genome shotgun (WGS) entry which is preliminary data.</text>
</comment>
<evidence type="ECO:0000313" key="4">
    <source>
        <dbReference type="EMBL" id="PPQ99479.1"/>
    </source>
</evidence>
<sequence>MRERKTGTVVFMGSLGGYRWMPYCGTYCTTKWALRALSLSLHDEISPLGLRSTCIDFGYFRTNFLQPQQRASEVSRIPDYEENNKRMEGALQAYNGKQPGDPTKGTRVVVDIVRGEGAAANRPFPTNVCLGSDCYEAAKTMAENTLKRVEEWRDVSMSTDF</sequence>
<keyword evidence="2" id="KW-0521">NADP</keyword>
<dbReference type="STRING" id="181874.A0A409Y927"/>
<dbReference type="EMBL" id="NHTK01001356">
    <property type="protein sequence ID" value="PPQ99479.1"/>
    <property type="molecule type" value="Genomic_DNA"/>
</dbReference>